<evidence type="ECO:0000313" key="1">
    <source>
        <dbReference type="EMBL" id="CAH1530110.1"/>
    </source>
</evidence>
<comment type="caution">
    <text evidence="1">The sequence shown here is derived from an EMBL/GenBank/DDBJ whole genome shotgun (WGS) entry which is preliminary data.</text>
</comment>
<protein>
    <recommendedName>
        <fullName evidence="3">Integrase</fullName>
    </recommendedName>
</protein>
<gene>
    <name evidence="1" type="ORF">THF1D04_270040</name>
</gene>
<evidence type="ECO:0008006" key="3">
    <source>
        <dbReference type="Google" id="ProtNLM"/>
    </source>
</evidence>
<dbReference type="RefSeq" id="WP_269988318.1">
    <property type="nucleotide sequence ID" value="NZ_CAKMTQ010000020.1"/>
</dbReference>
<name>A0AAU9Q5N7_9VIBR</name>
<organism evidence="1 2">
    <name type="scientific">Vibrio owensii</name>
    <dbReference type="NCBI Taxonomy" id="696485"/>
    <lineage>
        <taxon>Bacteria</taxon>
        <taxon>Pseudomonadati</taxon>
        <taxon>Pseudomonadota</taxon>
        <taxon>Gammaproteobacteria</taxon>
        <taxon>Vibrionales</taxon>
        <taxon>Vibrionaceae</taxon>
        <taxon>Vibrio</taxon>
    </lineage>
</organism>
<accession>A0AAU9Q5N7</accession>
<reference evidence="1" key="1">
    <citation type="submission" date="2022-01" db="EMBL/GenBank/DDBJ databases">
        <authorList>
            <person name="Lagorce A."/>
        </authorList>
    </citation>
    <scope>NUCLEOTIDE SEQUENCE</scope>
    <source>
        <strain evidence="1">Th15_F1_D04</strain>
    </source>
</reference>
<dbReference type="Proteomes" id="UP001295420">
    <property type="component" value="Unassembled WGS sequence"/>
</dbReference>
<evidence type="ECO:0000313" key="2">
    <source>
        <dbReference type="Proteomes" id="UP001295420"/>
    </source>
</evidence>
<proteinExistence type="predicted"/>
<dbReference type="AlphaFoldDB" id="A0AAU9Q5N7"/>
<sequence>MSEKTPNNFDIALPERPQSLLSSPTRLVLDDKVYPLDNPHRDAKAIYHTIHTALLSDWWREMLTEKSIRQYKSSLSTFLNWLRDHQLTEGNRFDVLNDYQAFRVNEGNVKPQSTGARPILTLLQIGCDHGELEGQYRYIETLIDSTKILETENRIPDTLTGWFSQMDWLRTIVGDDDWLAMESPKLLMESFSVTIASTLLWVQKVRSDIRALVKKNPHLATIGENLQNKSDRNAHYCRELLILASRDPALPAGTLDLLLADFAQPGAHEYLRSTLRAGKSVSLTPRIDGRYKEAFFLPTLFALENIDSPSEIESQLAAWLCAWQTVQVTDIKKLKPHHFTIHTNKQGRPISLQCNYYKGRSGRHQEPPVLDAQQIEFKALIKFLNTWSCDNQRLFSNFQMTVKYHPNSTYTTFCRSLVRIWTITTLSHEIQTKLNTRKASDRFRRLFMASARHGGEAINTWQTRQKKLKQPTSINAYHASVARPLPQLLFGASAIKTSAVQARSDQYRDGDFVDVNSHSAAIEKMHYMTDQNKEWVNQNGRITRIVLIDIENHAYKPNLDQAVISARERRLQTKVMQVAPGQSVRINPLGEPLTPSPSDTGLVGEADEYIVWDTPETVVCFLHYLAETERQSNQLIAHALSFFERTVLPTAEWMSSLLNNGLSPMTVRAGRQQYDRLRGVLPALFNNQLHGGVGT</sequence>
<dbReference type="EMBL" id="CAKMTQ010000020">
    <property type="protein sequence ID" value="CAH1530110.1"/>
    <property type="molecule type" value="Genomic_DNA"/>
</dbReference>